<evidence type="ECO:0000259" key="2">
    <source>
        <dbReference type="Pfam" id="PF10159"/>
    </source>
</evidence>
<dbReference type="InterPro" id="IPR019315">
    <property type="entry name" value="MMTA2_N"/>
</dbReference>
<dbReference type="Proteomes" id="UP000298138">
    <property type="component" value="Unassembled WGS sequence"/>
</dbReference>
<dbReference type="OrthoDB" id="5390672at2759"/>
<feature type="domain" description="Multiple myeloma tumor-associated protein 2-like N-terminal" evidence="2">
    <location>
        <begin position="13"/>
        <end position="88"/>
    </location>
</feature>
<feature type="compositionally biased region" description="Basic and acidic residues" evidence="1">
    <location>
        <begin position="97"/>
        <end position="109"/>
    </location>
</feature>
<dbReference type="PANTHER" id="PTHR14580:SF0">
    <property type="entry name" value="MULTIPLE MYELOMA TUMOR-ASSOCIATED PROTEIN 2"/>
    <property type="match status" value="1"/>
</dbReference>
<feature type="region of interest" description="Disordered" evidence="1">
    <location>
        <begin position="97"/>
        <end position="126"/>
    </location>
</feature>
<evidence type="ECO:0000313" key="3">
    <source>
        <dbReference type="EMBL" id="TGZ81888.1"/>
    </source>
</evidence>
<protein>
    <recommendedName>
        <fullName evidence="2">Multiple myeloma tumor-associated protein 2-like N-terminal domain-containing protein</fullName>
    </recommendedName>
</protein>
<reference evidence="3 4" key="1">
    <citation type="submission" date="2019-04" db="EMBL/GenBank/DDBJ databases">
        <title>Comparative genomics and transcriptomics to analyze fruiting body development in filamentous ascomycetes.</title>
        <authorList>
            <consortium name="DOE Joint Genome Institute"/>
            <person name="Lutkenhaus R."/>
            <person name="Traeger S."/>
            <person name="Breuer J."/>
            <person name="Kuo A."/>
            <person name="Lipzen A."/>
            <person name="Pangilinan J."/>
            <person name="Dilworth D."/>
            <person name="Sandor L."/>
            <person name="Poggeler S."/>
            <person name="Barry K."/>
            <person name="Grigoriev I.V."/>
            <person name="Nowrousian M."/>
        </authorList>
    </citation>
    <scope>NUCLEOTIDE SEQUENCE [LARGE SCALE GENOMIC DNA]</scope>
    <source>
        <strain evidence="3 4">CBS 389.68</strain>
    </source>
</reference>
<dbReference type="Pfam" id="PF10159">
    <property type="entry name" value="MMtag"/>
    <property type="match status" value="1"/>
</dbReference>
<dbReference type="InterPro" id="IPR039207">
    <property type="entry name" value="MMTAG2-like"/>
</dbReference>
<dbReference type="AlphaFoldDB" id="A0A4S2MYN8"/>
<evidence type="ECO:0000313" key="4">
    <source>
        <dbReference type="Proteomes" id="UP000298138"/>
    </source>
</evidence>
<feature type="region of interest" description="Disordered" evidence="1">
    <location>
        <begin position="1"/>
        <end position="23"/>
    </location>
</feature>
<dbReference type="InParanoid" id="A0A4S2MYN8"/>
<proteinExistence type="predicted"/>
<keyword evidence="4" id="KW-1185">Reference proteome</keyword>
<sequence>MDLLSGLRKGGSSRGGRAEFSWDSVKEDKDRENYLGHSLMAPVGRWQKGKNLTWYAEGSDKKDAADERAEEIRRIKEAEQDALAEALGFAVNRRHHDPVDQKEVQRAIRESGVGGGDEEETGSELPMKQEEVEIIGQHERRMGVRMGDANGKMTGDITGAVEARHRAETAGRRAGEADTTEAVLAADAAIDMTTTEIRGDIVIAAQVAVGETRDEMIVTVRGTTNDDEAVADQGALDGTIGVKNRSFSIIFYTC</sequence>
<accession>A0A4S2MYN8</accession>
<dbReference type="EMBL" id="ML220117">
    <property type="protein sequence ID" value="TGZ81888.1"/>
    <property type="molecule type" value="Genomic_DNA"/>
</dbReference>
<name>A0A4S2MYN8_9PEZI</name>
<gene>
    <name evidence="3" type="ORF">EX30DRAFT_395273</name>
</gene>
<dbReference type="PANTHER" id="PTHR14580">
    <property type="entry name" value="MULTIPLE MYELOMA TUMOR-ASSOCIATED PROTEIN 2 FAMILY MEMBER"/>
    <property type="match status" value="1"/>
</dbReference>
<evidence type="ECO:0000256" key="1">
    <source>
        <dbReference type="SAM" id="MobiDB-lite"/>
    </source>
</evidence>
<organism evidence="3 4">
    <name type="scientific">Ascodesmis nigricans</name>
    <dbReference type="NCBI Taxonomy" id="341454"/>
    <lineage>
        <taxon>Eukaryota</taxon>
        <taxon>Fungi</taxon>
        <taxon>Dikarya</taxon>
        <taxon>Ascomycota</taxon>
        <taxon>Pezizomycotina</taxon>
        <taxon>Pezizomycetes</taxon>
        <taxon>Pezizales</taxon>
        <taxon>Ascodesmidaceae</taxon>
        <taxon>Ascodesmis</taxon>
    </lineage>
</organism>